<evidence type="ECO:0000256" key="4">
    <source>
        <dbReference type="ARBA" id="ARBA00023002"/>
    </source>
</evidence>
<reference evidence="9" key="2">
    <citation type="submission" date="2025-09" db="UniProtKB">
        <authorList>
            <consortium name="Ensembl"/>
        </authorList>
    </citation>
    <scope>IDENTIFICATION</scope>
</reference>
<keyword evidence="7" id="KW-1133">Transmembrane helix</keyword>
<comment type="similarity">
    <text evidence="2">Belongs to the D-isomer specific 2-hydroxyacid dehydrogenase family.</text>
</comment>
<dbReference type="PROSITE" id="PS00065">
    <property type="entry name" value="D_2_HYDROXYACID_DH_1"/>
    <property type="match status" value="1"/>
</dbReference>
<dbReference type="Proteomes" id="UP000472262">
    <property type="component" value="Unassembled WGS sequence"/>
</dbReference>
<dbReference type="Pfam" id="PF02826">
    <property type="entry name" value="2-Hacid_dh_C"/>
    <property type="match status" value="1"/>
</dbReference>
<reference evidence="9" key="1">
    <citation type="submission" date="2025-08" db="UniProtKB">
        <authorList>
            <consortium name="Ensembl"/>
        </authorList>
    </citation>
    <scope>IDENTIFICATION</scope>
</reference>
<dbReference type="EC" id="1.1.1.95" evidence="3"/>
<accession>A0A672JS51</accession>
<dbReference type="InterPro" id="IPR036291">
    <property type="entry name" value="NAD(P)-bd_dom_sf"/>
</dbReference>
<dbReference type="FunFam" id="3.40.50.720:FF:000616">
    <property type="entry name" value="D-3-phosphoglycerate dehydrogenase 2 chloroplastic"/>
    <property type="match status" value="1"/>
</dbReference>
<dbReference type="SUPFAM" id="SSF51735">
    <property type="entry name" value="NAD(P)-binding Rossmann-fold domains"/>
    <property type="match status" value="1"/>
</dbReference>
<proteinExistence type="inferred from homology"/>
<dbReference type="GO" id="GO:0051287">
    <property type="term" value="F:NAD binding"/>
    <property type="evidence" value="ECO:0007669"/>
    <property type="project" value="InterPro"/>
</dbReference>
<evidence type="ECO:0000256" key="2">
    <source>
        <dbReference type="ARBA" id="ARBA00005854"/>
    </source>
</evidence>
<comment type="catalytic activity">
    <reaction evidence="6">
        <text>(2R)-3-phosphoglycerate + NAD(+) = 3-phosphooxypyruvate + NADH + H(+)</text>
        <dbReference type="Rhea" id="RHEA:12641"/>
        <dbReference type="ChEBI" id="CHEBI:15378"/>
        <dbReference type="ChEBI" id="CHEBI:18110"/>
        <dbReference type="ChEBI" id="CHEBI:57540"/>
        <dbReference type="ChEBI" id="CHEBI:57945"/>
        <dbReference type="ChEBI" id="CHEBI:58272"/>
        <dbReference type="EC" id="1.1.1.95"/>
    </reaction>
</comment>
<dbReference type="PANTHER" id="PTHR42938">
    <property type="entry name" value="FORMATE DEHYDROGENASE 1"/>
    <property type="match status" value="1"/>
</dbReference>
<comment type="pathway">
    <text evidence="1">Amino-acid biosynthesis; L-serine biosynthesis; L-serine from 3-phospho-D-glycerate: step 1/3.</text>
</comment>
<organism evidence="9 10">
    <name type="scientific">Sinocyclocheilus grahami</name>
    <name type="common">Dianchi golden-line fish</name>
    <name type="synonym">Barbus grahami</name>
    <dbReference type="NCBI Taxonomy" id="75366"/>
    <lineage>
        <taxon>Eukaryota</taxon>
        <taxon>Metazoa</taxon>
        <taxon>Chordata</taxon>
        <taxon>Craniata</taxon>
        <taxon>Vertebrata</taxon>
        <taxon>Euteleostomi</taxon>
        <taxon>Actinopterygii</taxon>
        <taxon>Neopterygii</taxon>
        <taxon>Teleostei</taxon>
        <taxon>Ostariophysi</taxon>
        <taxon>Cypriniformes</taxon>
        <taxon>Cyprinidae</taxon>
        <taxon>Cyprininae</taxon>
        <taxon>Sinocyclocheilus</taxon>
    </lineage>
</organism>
<evidence type="ECO:0000256" key="3">
    <source>
        <dbReference type="ARBA" id="ARBA00013143"/>
    </source>
</evidence>
<evidence type="ECO:0000313" key="9">
    <source>
        <dbReference type="Ensembl" id="ENSSGRP00000000443.1"/>
    </source>
</evidence>
<keyword evidence="4" id="KW-0560">Oxidoreductase</keyword>
<evidence type="ECO:0000256" key="6">
    <source>
        <dbReference type="ARBA" id="ARBA00048731"/>
    </source>
</evidence>
<dbReference type="AlphaFoldDB" id="A0A672JS51"/>
<protein>
    <recommendedName>
        <fullName evidence="3">phosphoglycerate dehydrogenase</fullName>
        <ecNumber evidence="3">1.1.1.95</ecNumber>
    </recommendedName>
</protein>
<evidence type="ECO:0000256" key="7">
    <source>
        <dbReference type="SAM" id="Phobius"/>
    </source>
</evidence>
<dbReference type="GO" id="GO:0004617">
    <property type="term" value="F:phosphoglycerate dehydrogenase activity"/>
    <property type="evidence" value="ECO:0007669"/>
    <property type="project" value="UniProtKB-EC"/>
</dbReference>
<dbReference type="Gene3D" id="3.40.50.720">
    <property type="entry name" value="NAD(P)-binding Rossmann-like Domain"/>
    <property type="match status" value="2"/>
</dbReference>
<evidence type="ECO:0000256" key="5">
    <source>
        <dbReference type="ARBA" id="ARBA00023027"/>
    </source>
</evidence>
<name>A0A672JS51_SINGR</name>
<keyword evidence="5" id="KW-0520">NAD</keyword>
<sequence length="456" mass="49545">MIFKKKSNKNCVLKKKTFGLWTYKWGKKYEKRPAITPLSLIYCYIPIVIPVTYPIKYCKYLSRFSVFPRRIPQAVISMKDGKWDRKKFMGAELYGKVLGIVGLGRIGKEVATRMQSFGMKTIGYDPITPPEVSASWGVEQMSLEELWPQCDYITVHTPLMPSTTGLLNDTSFAKCKKGVKVVNCARGGIIDEAALLRALESGQCGGAGLDVFVEEPPKNRALVNHPNVISCPHLGASTKEAQARCGKEIALQIVDMATGKALVGAVNAQVLVSSFSPDSHQWILLGESMGRVLKACTASKEPFSQVHVTSLDKIIFILKSLCIGLLGPYVTNLQVQMDHKDNECEACVLEVSVNSRSYKAVGSVQAGVPVLLELNGNVFRQPVPLTGHLLFFKAANSTELLLSVTGVLAAAGVELQSFSASTAGSGEQWYCMGISSLLGDIGALKSFVKEAAQLTV</sequence>
<dbReference type="OMA" id="LSHAMAP"/>
<dbReference type="PANTHER" id="PTHR42938:SF22">
    <property type="entry name" value="D-3-PHOSPHOGLYCERATE DEHYDROGENASE"/>
    <property type="match status" value="1"/>
</dbReference>
<dbReference type="Ensembl" id="ENSSGRT00000000502.1">
    <property type="protein sequence ID" value="ENSSGRP00000000443.1"/>
    <property type="gene ID" value="ENSSGRG00000000228.1"/>
</dbReference>
<dbReference type="InParanoid" id="A0A672JS51"/>
<dbReference type="InterPro" id="IPR006140">
    <property type="entry name" value="D-isomer_DH_NAD-bd"/>
</dbReference>
<keyword evidence="7" id="KW-0472">Membrane</keyword>
<keyword evidence="10" id="KW-1185">Reference proteome</keyword>
<dbReference type="CDD" id="cd12173">
    <property type="entry name" value="PGDH_4"/>
    <property type="match status" value="1"/>
</dbReference>
<feature type="domain" description="D-isomer specific 2-hydroxyacid dehydrogenase NAD-binding" evidence="8">
    <location>
        <begin position="69"/>
        <end position="235"/>
    </location>
</feature>
<feature type="transmembrane region" description="Helical" evidence="7">
    <location>
        <begin position="34"/>
        <end position="53"/>
    </location>
</feature>
<dbReference type="FunFam" id="3.40.50.720:FF:000021">
    <property type="entry name" value="D-3-phosphoglycerate dehydrogenase"/>
    <property type="match status" value="1"/>
</dbReference>
<evidence type="ECO:0000256" key="1">
    <source>
        <dbReference type="ARBA" id="ARBA00005216"/>
    </source>
</evidence>
<keyword evidence="7" id="KW-0812">Transmembrane</keyword>
<evidence type="ECO:0000313" key="10">
    <source>
        <dbReference type="Proteomes" id="UP000472262"/>
    </source>
</evidence>
<evidence type="ECO:0000259" key="8">
    <source>
        <dbReference type="Pfam" id="PF02826"/>
    </source>
</evidence>
<dbReference type="InterPro" id="IPR029752">
    <property type="entry name" value="D-isomer_DH_CS1"/>
</dbReference>